<comment type="caution">
    <text evidence="3">The sequence shown here is derived from an EMBL/GenBank/DDBJ whole genome shotgun (WGS) entry which is preliminary data.</text>
</comment>
<feature type="transmembrane region" description="Helical" evidence="1">
    <location>
        <begin position="85"/>
        <end position="109"/>
    </location>
</feature>
<dbReference type="Pfam" id="PF19733">
    <property type="entry name" value="DUF6223"/>
    <property type="match status" value="1"/>
</dbReference>
<sequence>MAISPRLFFAAVLLLSVWLTFSTAANAALTGQASDSQLPKPENAPVTGLTAGRSKSIAAGLLAVVSVVGGGMAKIRRRRTLAKIGLTTGLVAVLISLIHLSTSAGAALGSGSGKAGAFIALVLGLIGSSLSGLVLRQKAGS</sequence>
<keyword evidence="4" id="KW-1185">Reference proteome</keyword>
<dbReference type="AlphaFoldDB" id="A0A2T3HHA9"/>
<accession>A0A2T3HHA9</accession>
<proteinExistence type="predicted"/>
<keyword evidence="1" id="KW-1133">Transmembrane helix</keyword>
<evidence type="ECO:0000256" key="2">
    <source>
        <dbReference type="SAM" id="SignalP"/>
    </source>
</evidence>
<protein>
    <submittedName>
        <fullName evidence="3">Uncharacterized protein</fullName>
    </submittedName>
</protein>
<name>A0A2T3HHA9_9SPHI</name>
<dbReference type="InterPro" id="IPR045770">
    <property type="entry name" value="DUF6223"/>
</dbReference>
<evidence type="ECO:0000313" key="4">
    <source>
        <dbReference type="Proteomes" id="UP000240912"/>
    </source>
</evidence>
<keyword evidence="1" id="KW-0472">Membrane</keyword>
<reference evidence="3 4" key="1">
    <citation type="submission" date="2018-03" db="EMBL/GenBank/DDBJ databases">
        <authorList>
            <person name="Keele B.F."/>
        </authorList>
    </citation>
    <scope>NUCLEOTIDE SEQUENCE [LARGE SCALE GENOMIC DNA]</scope>
    <source>
        <strain evidence="3 4">YL28-9</strain>
    </source>
</reference>
<gene>
    <name evidence="3" type="ORF">C7T94_18260</name>
</gene>
<feature type="transmembrane region" description="Helical" evidence="1">
    <location>
        <begin position="115"/>
        <end position="135"/>
    </location>
</feature>
<feature type="chain" id="PRO_5015433153" evidence="2">
    <location>
        <begin position="28"/>
        <end position="141"/>
    </location>
</feature>
<keyword evidence="2" id="KW-0732">Signal</keyword>
<keyword evidence="1" id="KW-0812">Transmembrane</keyword>
<evidence type="ECO:0000256" key="1">
    <source>
        <dbReference type="SAM" id="Phobius"/>
    </source>
</evidence>
<dbReference type="Proteomes" id="UP000240912">
    <property type="component" value="Unassembled WGS sequence"/>
</dbReference>
<evidence type="ECO:0000313" key="3">
    <source>
        <dbReference type="EMBL" id="PST81812.1"/>
    </source>
</evidence>
<organism evidence="3 4">
    <name type="scientific">Pedobacter yulinensis</name>
    <dbReference type="NCBI Taxonomy" id="2126353"/>
    <lineage>
        <taxon>Bacteria</taxon>
        <taxon>Pseudomonadati</taxon>
        <taxon>Bacteroidota</taxon>
        <taxon>Sphingobacteriia</taxon>
        <taxon>Sphingobacteriales</taxon>
        <taxon>Sphingobacteriaceae</taxon>
        <taxon>Pedobacter</taxon>
    </lineage>
</organism>
<dbReference type="EMBL" id="PYLS01000008">
    <property type="protein sequence ID" value="PST81812.1"/>
    <property type="molecule type" value="Genomic_DNA"/>
</dbReference>
<dbReference type="RefSeq" id="WP_107217374.1">
    <property type="nucleotide sequence ID" value="NZ_KZ686272.1"/>
</dbReference>
<feature type="signal peptide" evidence="2">
    <location>
        <begin position="1"/>
        <end position="27"/>
    </location>
</feature>
<feature type="transmembrane region" description="Helical" evidence="1">
    <location>
        <begin position="56"/>
        <end position="73"/>
    </location>
</feature>